<feature type="binding site" evidence="5">
    <location>
        <begin position="374"/>
        <end position="375"/>
    </location>
    <ligand>
        <name>FMN</name>
        <dbReference type="ChEBI" id="CHEBI:58210"/>
    </ligand>
</feature>
<dbReference type="PIRSF" id="PIRSF000138">
    <property type="entry name" value="Al-hdrx_acd_dh"/>
    <property type="match status" value="1"/>
</dbReference>
<dbReference type="InterPro" id="IPR037350">
    <property type="entry name" value="LMO_FMN"/>
</dbReference>
<keyword evidence="5" id="KW-0285">Flavoprotein</keyword>
<keyword evidence="8" id="KW-1185">Reference proteome</keyword>
<evidence type="ECO:0000256" key="3">
    <source>
        <dbReference type="ARBA" id="ARBA00024042"/>
    </source>
</evidence>
<evidence type="ECO:0000256" key="2">
    <source>
        <dbReference type="ARBA" id="ARBA00023002"/>
    </source>
</evidence>
<evidence type="ECO:0000256" key="4">
    <source>
        <dbReference type="PIRSR" id="PIRSR000138-1"/>
    </source>
</evidence>
<dbReference type="OrthoDB" id="9770452at2"/>
<feature type="binding site" evidence="5">
    <location>
        <begin position="100"/>
        <end position="102"/>
    </location>
    <ligand>
        <name>FMN</name>
        <dbReference type="ChEBI" id="CHEBI:58210"/>
    </ligand>
</feature>
<sequence>MADTFGRTTQSAIYLAGVAGTKPAVPVSASALEEAARRKLSAKAWAYVAGSAGSEHTAASNLEAFRRWKIVPRMLAGTAERDLSIELFGIRHPTPFLAAPVGVLDLAHPSADLGIARAAADLGIPYVLSNQASVPMEDVADEMNAADRWFQLYWSSSDELVASLVGRAERSGCSAIVVTLDTHTLGWRPRDLDLAYLPFAHGRGIAQYTSDPVFQRMVAERAAAAGPAGKQRITPSSVATLIDLSRNHPGAFADNVRSMVPRVAVQTFLDVFSRPSLTWPDLAFLRERTRLPILLKGIQHPDDAARALDEGMDGVIVSNHGGRQVDGAIGSLHALPGIVDRIDGRAPVLFDSGVRSGADAFVALALGARAVLIGRPYVYGLAVAGADGAREVLRNLVAELDLMLGLSGYRSVGELGPEALVRI</sequence>
<feature type="binding site" evidence="5">
    <location>
        <position position="320"/>
    </location>
    <ligand>
        <name>glyoxylate</name>
        <dbReference type="ChEBI" id="CHEBI:36655"/>
    </ligand>
</feature>
<dbReference type="CDD" id="cd03332">
    <property type="entry name" value="LMO_FMN"/>
    <property type="match status" value="1"/>
</dbReference>
<dbReference type="InterPro" id="IPR012133">
    <property type="entry name" value="Alpha-hydoxy_acid_DH_FMN"/>
</dbReference>
<comment type="similarity">
    <text evidence="3">Belongs to the FMN-dependent alpha-hydroxy acid dehydrogenase family.</text>
</comment>
<accession>A0A4S4FUN3</accession>
<evidence type="ECO:0000313" key="8">
    <source>
        <dbReference type="Proteomes" id="UP000309133"/>
    </source>
</evidence>
<feature type="domain" description="FMN hydroxy acid dehydrogenase" evidence="6">
    <location>
        <begin position="21"/>
        <end position="423"/>
    </location>
</feature>
<dbReference type="InterPro" id="IPR000262">
    <property type="entry name" value="FMN-dep_DH"/>
</dbReference>
<dbReference type="AlphaFoldDB" id="A0A4S4FUN3"/>
<feature type="binding site" evidence="5">
    <location>
        <begin position="351"/>
        <end position="355"/>
    </location>
    <ligand>
        <name>FMN</name>
        <dbReference type="ChEBI" id="CHEBI:58210"/>
    </ligand>
</feature>
<feature type="binding site" evidence="5">
    <location>
        <position position="188"/>
    </location>
    <ligand>
        <name>glyoxylate</name>
        <dbReference type="ChEBI" id="CHEBI:36655"/>
    </ligand>
</feature>
<dbReference type="GO" id="GO:0004497">
    <property type="term" value="F:monooxygenase activity"/>
    <property type="evidence" value="ECO:0007669"/>
    <property type="project" value="UniProtKB-KW"/>
</dbReference>
<dbReference type="PROSITE" id="PS00557">
    <property type="entry name" value="FMN_HYDROXY_ACID_DH_1"/>
    <property type="match status" value="1"/>
</dbReference>
<dbReference type="InterPro" id="IPR037396">
    <property type="entry name" value="FMN_HAD"/>
</dbReference>
<keyword evidence="7" id="KW-0503">Monooxygenase</keyword>
<dbReference type="InterPro" id="IPR008259">
    <property type="entry name" value="FMN_hydac_DH_AS"/>
</dbReference>
<dbReference type="Gene3D" id="3.20.20.70">
    <property type="entry name" value="Aldolase class I"/>
    <property type="match status" value="1"/>
</dbReference>
<keyword evidence="2" id="KW-0560">Oxidoreductase</keyword>
<feature type="binding site" evidence="5">
    <location>
        <position position="151"/>
    </location>
    <ligand>
        <name>FMN</name>
        <dbReference type="ChEBI" id="CHEBI:58210"/>
    </ligand>
</feature>
<dbReference type="InterPro" id="IPR013785">
    <property type="entry name" value="Aldolase_TIM"/>
</dbReference>
<dbReference type="GO" id="GO:0010181">
    <property type="term" value="F:FMN binding"/>
    <property type="evidence" value="ECO:0007669"/>
    <property type="project" value="InterPro"/>
</dbReference>
<dbReference type="PANTHER" id="PTHR10578">
    <property type="entry name" value="S -2-HYDROXY-ACID OXIDASE-RELATED"/>
    <property type="match status" value="1"/>
</dbReference>
<feature type="binding site" evidence="5">
    <location>
        <position position="318"/>
    </location>
    <ligand>
        <name>FMN</name>
        <dbReference type="ChEBI" id="CHEBI:58210"/>
    </ligand>
</feature>
<feature type="binding site" evidence="5">
    <location>
        <position position="129"/>
    </location>
    <ligand>
        <name>FMN</name>
        <dbReference type="ChEBI" id="CHEBI:58210"/>
    </ligand>
</feature>
<protein>
    <submittedName>
        <fullName evidence="7">Lactate 2-monooxygenase</fullName>
    </submittedName>
</protein>
<comment type="cofactor">
    <cofactor evidence="1">
        <name>FMN</name>
        <dbReference type="ChEBI" id="CHEBI:58210"/>
    </cofactor>
</comment>
<gene>
    <name evidence="7" type="ORF">E6C64_02945</name>
</gene>
<comment type="caution">
    <text evidence="7">The sequence shown here is derived from an EMBL/GenBank/DDBJ whole genome shotgun (WGS) entry which is preliminary data.</text>
</comment>
<feature type="binding site" evidence="5">
    <location>
        <position position="153"/>
    </location>
    <ligand>
        <name>glyoxylate</name>
        <dbReference type="ChEBI" id="CHEBI:36655"/>
    </ligand>
</feature>
<name>A0A4S4FUN3_9MICO</name>
<reference evidence="7 8" key="1">
    <citation type="submission" date="2019-04" db="EMBL/GenBank/DDBJ databases">
        <authorList>
            <person name="Jiang L."/>
        </authorList>
    </citation>
    <scope>NUCLEOTIDE SEQUENCE [LARGE SCALE GENOMIC DNA]</scope>
    <source>
        <strain evidence="7 8">YIM 131853</strain>
    </source>
</reference>
<dbReference type="PROSITE" id="PS51349">
    <property type="entry name" value="FMN_HYDROXY_ACID_DH_2"/>
    <property type="match status" value="1"/>
</dbReference>
<organism evidence="7 8">
    <name type="scientific">Naasia lichenicola</name>
    <dbReference type="NCBI Taxonomy" id="2565933"/>
    <lineage>
        <taxon>Bacteria</taxon>
        <taxon>Bacillati</taxon>
        <taxon>Actinomycetota</taxon>
        <taxon>Actinomycetes</taxon>
        <taxon>Micrococcales</taxon>
        <taxon>Microbacteriaceae</taxon>
        <taxon>Naasia</taxon>
    </lineage>
</organism>
<dbReference type="EMBL" id="SSSM01000001">
    <property type="protein sequence ID" value="THG33326.1"/>
    <property type="molecule type" value="Genomic_DNA"/>
</dbReference>
<evidence type="ECO:0000313" key="7">
    <source>
        <dbReference type="EMBL" id="THG33326.1"/>
    </source>
</evidence>
<dbReference type="RefSeq" id="WP_136426108.1">
    <property type="nucleotide sequence ID" value="NZ_SSSM01000001.1"/>
</dbReference>
<evidence type="ECO:0000256" key="5">
    <source>
        <dbReference type="PIRSR" id="PIRSR000138-2"/>
    </source>
</evidence>
<dbReference type="SUPFAM" id="SSF51395">
    <property type="entry name" value="FMN-linked oxidoreductases"/>
    <property type="match status" value="1"/>
</dbReference>
<keyword evidence="5" id="KW-0288">FMN</keyword>
<dbReference type="Proteomes" id="UP000309133">
    <property type="component" value="Unassembled WGS sequence"/>
</dbReference>
<feature type="binding site" evidence="5">
    <location>
        <position position="47"/>
    </location>
    <ligand>
        <name>glyoxylate</name>
        <dbReference type="ChEBI" id="CHEBI:36655"/>
    </ligand>
</feature>
<evidence type="ECO:0000259" key="6">
    <source>
        <dbReference type="PROSITE" id="PS51349"/>
    </source>
</evidence>
<feature type="binding site" evidence="5">
    <location>
        <position position="179"/>
    </location>
    <ligand>
        <name>FMN</name>
        <dbReference type="ChEBI" id="CHEBI:58210"/>
    </ligand>
</feature>
<proteinExistence type="inferred from homology"/>
<dbReference type="PANTHER" id="PTHR10578:SF143">
    <property type="entry name" value="FMN-DEPENDENT ALPHA-HYDROXY ACID DEHYDROGENASE PB1A11.03"/>
    <property type="match status" value="1"/>
</dbReference>
<feature type="binding site" evidence="5">
    <location>
        <position position="296"/>
    </location>
    <ligand>
        <name>FMN</name>
        <dbReference type="ChEBI" id="CHEBI:58210"/>
    </ligand>
</feature>
<feature type="binding site" evidence="5">
    <location>
        <position position="323"/>
    </location>
    <ligand>
        <name>glyoxylate</name>
        <dbReference type="ChEBI" id="CHEBI:36655"/>
    </ligand>
</feature>
<feature type="active site" description="Proton acceptor" evidence="4">
    <location>
        <position position="320"/>
    </location>
</feature>
<dbReference type="Pfam" id="PF01070">
    <property type="entry name" value="FMN_dh"/>
    <property type="match status" value="1"/>
</dbReference>
<evidence type="ECO:0000256" key="1">
    <source>
        <dbReference type="ARBA" id="ARBA00001917"/>
    </source>
</evidence>